<accession>A0ACC2ZQJ8</accession>
<reference evidence="1" key="1">
    <citation type="submission" date="2022-10" db="EMBL/GenBank/DDBJ databases">
        <title>Culturing micro-colonial fungi from biological soil crusts in the Mojave desert and describing Neophaeococcomyces mojavensis, and introducing the new genera and species Taxawa tesnikishii.</title>
        <authorList>
            <person name="Kurbessoian T."/>
            <person name="Stajich J.E."/>
        </authorList>
    </citation>
    <scope>NUCLEOTIDE SEQUENCE</scope>
    <source>
        <strain evidence="1">JES_112</strain>
    </source>
</reference>
<sequence length="517" mass="56840">MENDKAPHVRLPDAAKEDRDHRLVAVHSNGEGEILSLDGIDPALAAKMRLVNDAIEQIGFTPYHYKLFCLNGFGYAADSMLAFLPSITAGNVTAEFNPSYLRAGQLSLYIGLLVGALFWGISADIVGRKWAFNITLLVTSIFTIIAGASPNYAVWGTFNALMAFGAGGNLVLDTTVFLEYLPHSKTWAITLMAAWWGIGQTAAGLIAWAFLPNFSCSADHVVCSRSNNMGWRYVYFTSGGLILLMSVLRVTIIRFHETPKFCLCRNDDHNAVNILQNIAHKYNRPLDLNIEQLQQCGRTSTTHADKSASFSELLLHYKGLFMTRREGLSTVLVWFSWMLIGLAYPLYYVFLPEYLSSRGADFGESSAYITWRDYAITNTLAVPGPIVAAYLCRTKILGRKYTMVIGGLLSLVFLFAYTTVRNAPQNLGFSCAISVAINIYYGTLYAYTPEVLPSAHRATGNGTAVALNRVMGIVAVIIATFADTSSSVPIYLCAALFGVMALIAFTFPFEPARQRSV</sequence>
<evidence type="ECO:0000313" key="2">
    <source>
        <dbReference type="Proteomes" id="UP001172386"/>
    </source>
</evidence>
<keyword evidence="2" id="KW-1185">Reference proteome</keyword>
<comment type="caution">
    <text evidence="1">The sequence shown here is derived from an EMBL/GenBank/DDBJ whole genome shotgun (WGS) entry which is preliminary data.</text>
</comment>
<proteinExistence type="predicted"/>
<protein>
    <submittedName>
        <fullName evidence="1">Sugar transporter</fullName>
    </submittedName>
</protein>
<dbReference type="EMBL" id="JAPDRQ010000423">
    <property type="protein sequence ID" value="KAJ9649878.1"/>
    <property type="molecule type" value="Genomic_DNA"/>
</dbReference>
<gene>
    <name evidence="1" type="primary">FGR2_2</name>
    <name evidence="1" type="ORF">H2198_010795</name>
</gene>
<organism evidence="1 2">
    <name type="scientific">Neophaeococcomyces mojaviensis</name>
    <dbReference type="NCBI Taxonomy" id="3383035"/>
    <lineage>
        <taxon>Eukaryota</taxon>
        <taxon>Fungi</taxon>
        <taxon>Dikarya</taxon>
        <taxon>Ascomycota</taxon>
        <taxon>Pezizomycotina</taxon>
        <taxon>Eurotiomycetes</taxon>
        <taxon>Chaetothyriomycetidae</taxon>
        <taxon>Chaetothyriales</taxon>
        <taxon>Chaetothyriales incertae sedis</taxon>
        <taxon>Neophaeococcomyces</taxon>
    </lineage>
</organism>
<keyword evidence="1" id="KW-0762">Sugar transport</keyword>
<evidence type="ECO:0000313" key="1">
    <source>
        <dbReference type="EMBL" id="KAJ9649878.1"/>
    </source>
</evidence>
<name>A0ACC2ZQJ8_9EURO</name>
<keyword evidence="1" id="KW-0813">Transport</keyword>
<dbReference type="Proteomes" id="UP001172386">
    <property type="component" value="Unassembled WGS sequence"/>
</dbReference>